<dbReference type="Proteomes" id="UP000030748">
    <property type="component" value="Unassembled WGS sequence"/>
</dbReference>
<evidence type="ECO:0000256" key="1">
    <source>
        <dbReference type="ARBA" id="ARBA00004123"/>
    </source>
</evidence>
<dbReference type="EMBL" id="KI632119">
    <property type="protein sequence ID" value="EYU24611.1"/>
    <property type="molecule type" value="Genomic_DNA"/>
</dbReference>
<dbReference type="GO" id="GO:0006281">
    <property type="term" value="P:DNA repair"/>
    <property type="evidence" value="ECO:0007669"/>
    <property type="project" value="UniProtKB-KW"/>
</dbReference>
<dbReference type="GO" id="GO:0007064">
    <property type="term" value="P:mitotic sister chromatid cohesion"/>
    <property type="evidence" value="ECO:0000318"/>
    <property type="project" value="GO_Central"/>
</dbReference>
<evidence type="ECO:0000313" key="6">
    <source>
        <dbReference type="EMBL" id="EYU24611.1"/>
    </source>
</evidence>
<dbReference type="GO" id="GO:0140670">
    <property type="term" value="F:cohesin unloader activity"/>
    <property type="evidence" value="ECO:0000318"/>
    <property type="project" value="GO_Central"/>
</dbReference>
<feature type="non-terminal residue" evidence="6">
    <location>
        <position position="538"/>
    </location>
</feature>
<evidence type="ECO:0000256" key="2">
    <source>
        <dbReference type="ARBA" id="ARBA00022763"/>
    </source>
</evidence>
<keyword evidence="3" id="KW-0234">DNA repair</keyword>
<dbReference type="GO" id="GO:0005634">
    <property type="term" value="C:nucleus"/>
    <property type="evidence" value="ECO:0000318"/>
    <property type="project" value="GO_Central"/>
</dbReference>
<dbReference type="PANTHER" id="PTHR12663">
    <property type="entry name" value="ANDROGEN INDUCED INHIBITOR OF PROLIFERATION AS3 / PDS5-RELATED"/>
    <property type="match status" value="1"/>
</dbReference>
<feature type="compositionally biased region" description="Basic and acidic residues" evidence="5">
    <location>
        <begin position="423"/>
        <end position="443"/>
    </location>
</feature>
<feature type="compositionally biased region" description="Basic and acidic residues" evidence="5">
    <location>
        <begin position="389"/>
        <end position="405"/>
    </location>
</feature>
<feature type="compositionally biased region" description="Basic and acidic residues" evidence="5">
    <location>
        <begin position="353"/>
        <end position="364"/>
    </location>
</feature>
<feature type="region of interest" description="Disordered" evidence="5">
    <location>
        <begin position="353"/>
        <end position="443"/>
    </location>
</feature>
<gene>
    <name evidence="6" type="ORF">MIMGU_mgv1a021912mg</name>
</gene>
<comment type="subcellular location">
    <subcellularLocation>
        <location evidence="1">Nucleus</location>
    </subcellularLocation>
</comment>
<proteinExistence type="predicted"/>
<keyword evidence="7" id="KW-1185">Reference proteome</keyword>
<dbReference type="STRING" id="4155.A0A022Q9J2"/>
<sequence>MAAPANLDAIWREIEDELLVSGMNLRSLCSSSSIDELIAHLVRVERVLTRVWQEPPTFITNALLPAKTALVKDELVNHPHENIQFIVASCLNQVTRITAPVQPYPDNQMKDVFRLFIVALRQLPCGTGDNFSRAVQILGAMAKMKTVLIMMDLDIDQLIVDMFQFFFDSIRPSHPVTIFKNMLAIMTLVIEESGEVSFELLKPLLVSVRMDNKNTAYVPWELGKCVIEKCSMKLQPYIREAVKKMNVEVNDYAEIVVSLCQDTSNKNMMAEEITTAAALLSDGVVDPTPHVNDGNRNENATDKENSTELKSNELGSENDPAEIVHQHRRGRKPNSLMKPEEGYEHIWTIGESKSRKALSRDGDNKRKRKTKLRSDSSSHGEFDSVDEGSFGKREILQSETKERGSKRTKKKSEGVIAGSSTVQKREGTVSVGKDKSSSLQESDRWKEIRDAIISRNPELIDLADRMVASPDRDESPENLALEEEEVSSVGYIRYDDDEEEVVDLKEERWELFNERQFHQTQSIQNQEVDIPSPVKETV</sequence>
<organism evidence="6 7">
    <name type="scientific">Erythranthe guttata</name>
    <name type="common">Yellow monkey flower</name>
    <name type="synonym">Mimulus guttatus</name>
    <dbReference type="NCBI Taxonomy" id="4155"/>
    <lineage>
        <taxon>Eukaryota</taxon>
        <taxon>Viridiplantae</taxon>
        <taxon>Streptophyta</taxon>
        <taxon>Embryophyta</taxon>
        <taxon>Tracheophyta</taxon>
        <taxon>Spermatophyta</taxon>
        <taxon>Magnoliopsida</taxon>
        <taxon>eudicotyledons</taxon>
        <taxon>Gunneridae</taxon>
        <taxon>Pentapetalae</taxon>
        <taxon>asterids</taxon>
        <taxon>lamiids</taxon>
        <taxon>Lamiales</taxon>
        <taxon>Phrymaceae</taxon>
        <taxon>Erythranthe</taxon>
    </lineage>
</organism>
<evidence type="ECO:0000256" key="4">
    <source>
        <dbReference type="ARBA" id="ARBA00023242"/>
    </source>
</evidence>
<protein>
    <submittedName>
        <fullName evidence="6">Uncharacterized protein</fullName>
    </submittedName>
</protein>
<evidence type="ECO:0000256" key="5">
    <source>
        <dbReference type="SAM" id="MobiDB-lite"/>
    </source>
</evidence>
<keyword evidence="2" id="KW-0227">DNA damage</keyword>
<name>A0A022Q9J2_ERYGU</name>
<dbReference type="PANTHER" id="PTHR12663:SF69">
    <property type="entry name" value="SISTER CHROMATID COHESION PROTEIN PDS5 HOMOLOG E"/>
    <property type="match status" value="1"/>
</dbReference>
<feature type="compositionally biased region" description="Basic and acidic residues" evidence="5">
    <location>
        <begin position="293"/>
        <end position="311"/>
    </location>
</feature>
<evidence type="ECO:0000256" key="3">
    <source>
        <dbReference type="ARBA" id="ARBA00023204"/>
    </source>
</evidence>
<dbReference type="InterPro" id="IPR039776">
    <property type="entry name" value="Pds5"/>
</dbReference>
<dbReference type="eggNOG" id="KOG1525">
    <property type="taxonomic scope" value="Eukaryota"/>
</dbReference>
<evidence type="ECO:0000313" key="7">
    <source>
        <dbReference type="Proteomes" id="UP000030748"/>
    </source>
</evidence>
<dbReference type="AlphaFoldDB" id="A0A022Q9J2"/>
<feature type="compositionally biased region" description="Basic and acidic residues" evidence="5">
    <location>
        <begin position="372"/>
        <end position="382"/>
    </location>
</feature>
<keyword evidence="4" id="KW-0539">Nucleus</keyword>
<reference evidence="6 7" key="1">
    <citation type="journal article" date="2013" name="Proc. Natl. Acad. Sci. U.S.A.">
        <title>Fine-scale variation in meiotic recombination in Mimulus inferred from population shotgun sequencing.</title>
        <authorList>
            <person name="Hellsten U."/>
            <person name="Wright K.M."/>
            <person name="Jenkins J."/>
            <person name="Shu S."/>
            <person name="Yuan Y."/>
            <person name="Wessler S.R."/>
            <person name="Schmutz J."/>
            <person name="Willis J.H."/>
            <person name="Rokhsar D.S."/>
        </authorList>
    </citation>
    <scope>NUCLEOTIDE SEQUENCE [LARGE SCALE GENOMIC DNA]</scope>
    <source>
        <strain evidence="7">cv. DUN x IM62</strain>
    </source>
</reference>
<feature type="region of interest" description="Disordered" evidence="5">
    <location>
        <begin position="283"/>
        <end position="339"/>
    </location>
</feature>
<accession>A0A022Q9J2</accession>
<dbReference type="GO" id="GO:0000785">
    <property type="term" value="C:chromatin"/>
    <property type="evidence" value="ECO:0000318"/>
    <property type="project" value="GO_Central"/>
</dbReference>
<dbReference type="Pfam" id="PF20168">
    <property type="entry name" value="PDS5"/>
    <property type="match status" value="1"/>
</dbReference>